<dbReference type="OrthoDB" id="6373236at2759"/>
<dbReference type="GO" id="GO:0004861">
    <property type="term" value="F:cyclin-dependent protein serine/threonine kinase inhibitor activity"/>
    <property type="evidence" value="ECO:0007669"/>
    <property type="project" value="InterPro"/>
</dbReference>
<dbReference type="Pfam" id="PF02234">
    <property type="entry name" value="CDI"/>
    <property type="match status" value="1"/>
</dbReference>
<dbReference type="OMA" id="NFAWERV"/>
<dbReference type="GO" id="GO:0006974">
    <property type="term" value="P:DNA damage response"/>
    <property type="evidence" value="ECO:0007669"/>
    <property type="project" value="TreeGrafter"/>
</dbReference>
<comment type="similarity">
    <text evidence="1">Belongs to the CDI family.</text>
</comment>
<dbReference type="GO" id="GO:0072331">
    <property type="term" value="P:signal transduction by p53 class mediator"/>
    <property type="evidence" value="ECO:0007669"/>
    <property type="project" value="InterPro"/>
</dbReference>
<evidence type="ECO:0000256" key="1">
    <source>
        <dbReference type="ARBA" id="ARBA00006726"/>
    </source>
</evidence>
<dbReference type="InterPro" id="IPR029841">
    <property type="entry name" value="CDKN1A"/>
</dbReference>
<dbReference type="AlphaFoldDB" id="A0A3Q2EKF3"/>
<dbReference type="GO" id="GO:2000045">
    <property type="term" value="P:regulation of G1/S transition of mitotic cell cycle"/>
    <property type="evidence" value="ECO:0007669"/>
    <property type="project" value="TreeGrafter"/>
</dbReference>
<name>A0A3Q2EKF3_CYPVA</name>
<dbReference type="InterPro" id="IPR044898">
    <property type="entry name" value="CDI_dom_sf"/>
</dbReference>
<evidence type="ECO:0000313" key="5">
    <source>
        <dbReference type="Proteomes" id="UP000265020"/>
    </source>
</evidence>
<reference evidence="4" key="1">
    <citation type="submission" date="2025-08" db="UniProtKB">
        <authorList>
            <consortium name="Ensembl"/>
        </authorList>
    </citation>
    <scope>IDENTIFICATION</scope>
</reference>
<dbReference type="Gene3D" id="4.10.365.10">
    <property type="entry name" value="p27"/>
    <property type="match status" value="1"/>
</dbReference>
<protein>
    <submittedName>
        <fullName evidence="4">Cyclin dependent kinase inhibitor 1A</fullName>
    </submittedName>
</protein>
<dbReference type="CTD" id="1026"/>
<keyword evidence="5" id="KW-1185">Reference proteome</keyword>
<dbReference type="RefSeq" id="XP_015231548.1">
    <property type="nucleotide sequence ID" value="XM_015376062.1"/>
</dbReference>
<proteinExistence type="inferred from homology"/>
<evidence type="ECO:0000256" key="2">
    <source>
        <dbReference type="ARBA" id="ARBA00023013"/>
    </source>
</evidence>
<dbReference type="InterPro" id="IPR003175">
    <property type="entry name" value="CDI_dom"/>
</dbReference>
<sequence length="164" mass="18827">MATHMSMLSPLRGNRRTRRNLFGPVDRDQLQMEYKAALGKDLDEVSRRWGFDFRSDKPLERSDFEWEGIAEARVPLLYRSCVLAGGQAEGLRMGGAPLVRGTKEARMQKENIPQTPEKCATELEGLERTPEKTDKAGLKRKQTNITDFYQAKRRVVWMPRKSGQ</sequence>
<dbReference type="PANTHER" id="PTHR46778">
    <property type="entry name" value="CYCLIN-DEPENDENT KINASE INHIBITOR 1-RELATED"/>
    <property type="match status" value="1"/>
</dbReference>
<feature type="domain" description="Cyclin-dependent kinase inhibitor" evidence="3">
    <location>
        <begin position="20"/>
        <end position="68"/>
    </location>
</feature>
<dbReference type="Proteomes" id="UP000265020">
    <property type="component" value="Unassembled WGS sequence"/>
</dbReference>
<dbReference type="GeneTree" id="ENSGT00940000159918"/>
<dbReference type="GO" id="GO:0005634">
    <property type="term" value="C:nucleus"/>
    <property type="evidence" value="ECO:0007669"/>
    <property type="project" value="InterPro"/>
</dbReference>
<organism evidence="4 5">
    <name type="scientific">Cyprinodon variegatus</name>
    <name type="common">Sheepshead minnow</name>
    <dbReference type="NCBI Taxonomy" id="28743"/>
    <lineage>
        <taxon>Eukaryota</taxon>
        <taxon>Metazoa</taxon>
        <taxon>Chordata</taxon>
        <taxon>Craniata</taxon>
        <taxon>Vertebrata</taxon>
        <taxon>Euteleostomi</taxon>
        <taxon>Actinopterygii</taxon>
        <taxon>Neopterygii</taxon>
        <taxon>Teleostei</taxon>
        <taxon>Neoteleostei</taxon>
        <taxon>Acanthomorphata</taxon>
        <taxon>Ovalentaria</taxon>
        <taxon>Atherinomorphae</taxon>
        <taxon>Cyprinodontiformes</taxon>
        <taxon>Cyprinodontidae</taxon>
        <taxon>Cyprinodon</taxon>
    </lineage>
</organism>
<dbReference type="GeneID" id="107085617"/>
<accession>A0A3Q2EKF3</accession>
<reference evidence="4" key="2">
    <citation type="submission" date="2025-09" db="UniProtKB">
        <authorList>
            <consortium name="Ensembl"/>
        </authorList>
    </citation>
    <scope>IDENTIFICATION</scope>
</reference>
<dbReference type="PANTHER" id="PTHR46778:SF1">
    <property type="entry name" value="CYCLIN-DEPENDENT KINASE INHIBITOR 1"/>
    <property type="match status" value="1"/>
</dbReference>
<dbReference type="GO" id="GO:0000307">
    <property type="term" value="C:cyclin-dependent protein kinase holoenzyme complex"/>
    <property type="evidence" value="ECO:0007669"/>
    <property type="project" value="TreeGrafter"/>
</dbReference>
<evidence type="ECO:0000259" key="3">
    <source>
        <dbReference type="Pfam" id="PF02234"/>
    </source>
</evidence>
<evidence type="ECO:0000313" key="4">
    <source>
        <dbReference type="Ensembl" id="ENSCVAP00000032922.1"/>
    </source>
</evidence>
<dbReference type="Ensembl" id="ENSCVAT00000029145.1">
    <property type="protein sequence ID" value="ENSCVAP00000032922.1"/>
    <property type="gene ID" value="ENSCVAG00000023333.1"/>
</dbReference>
<keyword evidence="2" id="KW-0649">Protein kinase inhibitor</keyword>